<reference evidence="9 10" key="1">
    <citation type="submission" date="2019-10" db="EMBL/GenBank/DDBJ databases">
        <title>Glaciimonas soli sp. nov., a psychrophilic bacterium isolated from the forest soil of a high elevation mountain in Taiwan.</title>
        <authorList>
            <person name="Wang L.-T."/>
            <person name="Shieh W.Y."/>
        </authorList>
    </citation>
    <scope>NUCLEOTIDE SEQUENCE [LARGE SCALE GENOMIC DNA]</scope>
    <source>
        <strain evidence="9 10">GS1</strain>
    </source>
</reference>
<evidence type="ECO:0000256" key="5">
    <source>
        <dbReference type="ARBA" id="ARBA00023015"/>
    </source>
</evidence>
<dbReference type="PANTHER" id="PTHR30204">
    <property type="entry name" value="REDOX-CYCLING DRUG-SENSING TRANSCRIPTIONAL ACTIVATOR SOXR"/>
    <property type="match status" value="1"/>
</dbReference>
<dbReference type="Proteomes" id="UP000451565">
    <property type="component" value="Unassembled WGS sequence"/>
</dbReference>
<gene>
    <name evidence="9" type="primary">soxR</name>
    <name evidence="9" type="ORF">GEV47_18525</name>
</gene>
<keyword evidence="2" id="KW-0479">Metal-binding</keyword>
<keyword evidence="1" id="KW-0001">2Fe-2S</keyword>
<dbReference type="EMBL" id="WINI01000014">
    <property type="protein sequence ID" value="MQR02677.1"/>
    <property type="molecule type" value="Genomic_DNA"/>
</dbReference>
<dbReference type="SUPFAM" id="SSF46955">
    <property type="entry name" value="Putative DNA-binding domain"/>
    <property type="match status" value="1"/>
</dbReference>
<keyword evidence="5" id="KW-0805">Transcription regulation</keyword>
<dbReference type="InterPro" id="IPR009061">
    <property type="entry name" value="DNA-bd_dom_put_sf"/>
</dbReference>
<dbReference type="SMART" id="SM00422">
    <property type="entry name" value="HTH_MERR"/>
    <property type="match status" value="1"/>
</dbReference>
<sequence length="156" mass="17420">MAENWITIGELAKRSGVAASALRFYESEDLITSTRTTGKQRQFSREVLRRIAFIRVAQTVGLSLEEIKAALSTLPQQRTPTKQDWERLSSAWRPHLQQRIDALTALRDQLTSCIGCGCLSLRKCALYNPDDSAKRRGAGPRYLLGDHAADVMTENG</sequence>
<keyword evidence="3" id="KW-0408">Iron</keyword>
<evidence type="ECO:0000259" key="8">
    <source>
        <dbReference type="PROSITE" id="PS50937"/>
    </source>
</evidence>
<dbReference type="CDD" id="cd01110">
    <property type="entry name" value="HTH_SoxR"/>
    <property type="match status" value="1"/>
</dbReference>
<evidence type="ECO:0000256" key="2">
    <source>
        <dbReference type="ARBA" id="ARBA00022723"/>
    </source>
</evidence>
<dbReference type="InterPro" id="IPR047057">
    <property type="entry name" value="MerR_fam"/>
</dbReference>
<dbReference type="GO" id="GO:0003677">
    <property type="term" value="F:DNA binding"/>
    <property type="evidence" value="ECO:0007669"/>
    <property type="project" value="UniProtKB-KW"/>
</dbReference>
<keyword evidence="10" id="KW-1185">Reference proteome</keyword>
<dbReference type="PROSITE" id="PS50937">
    <property type="entry name" value="HTH_MERR_2"/>
    <property type="match status" value="1"/>
</dbReference>
<dbReference type="InterPro" id="IPR015358">
    <property type="entry name" value="Tscrpt_reg_MerR_DNA-bd"/>
</dbReference>
<dbReference type="Gene3D" id="1.10.1660.10">
    <property type="match status" value="1"/>
</dbReference>
<accession>A0A843YXF0</accession>
<dbReference type="GO" id="GO:0003700">
    <property type="term" value="F:DNA-binding transcription factor activity"/>
    <property type="evidence" value="ECO:0007669"/>
    <property type="project" value="InterPro"/>
</dbReference>
<dbReference type="GO" id="GO:0006979">
    <property type="term" value="P:response to oxidative stress"/>
    <property type="evidence" value="ECO:0007669"/>
    <property type="project" value="InterPro"/>
</dbReference>
<dbReference type="PRINTS" id="PR00040">
    <property type="entry name" value="HTHMERR"/>
</dbReference>
<proteinExistence type="predicted"/>
<evidence type="ECO:0000256" key="4">
    <source>
        <dbReference type="ARBA" id="ARBA00023014"/>
    </source>
</evidence>
<comment type="caution">
    <text evidence="9">The sequence shown here is derived from an EMBL/GenBank/DDBJ whole genome shotgun (WGS) entry which is preliminary data.</text>
</comment>
<dbReference type="GO" id="GO:0051537">
    <property type="term" value="F:2 iron, 2 sulfur cluster binding"/>
    <property type="evidence" value="ECO:0007669"/>
    <property type="project" value="UniProtKB-KW"/>
</dbReference>
<name>A0A843YXF0_9BURK</name>
<dbReference type="InterPro" id="IPR010211">
    <property type="entry name" value="Redox-sen_tscrpt-act_SoxR"/>
</dbReference>
<evidence type="ECO:0000256" key="7">
    <source>
        <dbReference type="ARBA" id="ARBA00023163"/>
    </source>
</evidence>
<evidence type="ECO:0000313" key="10">
    <source>
        <dbReference type="Proteomes" id="UP000451565"/>
    </source>
</evidence>
<evidence type="ECO:0000313" key="9">
    <source>
        <dbReference type="EMBL" id="MQR02677.1"/>
    </source>
</evidence>
<evidence type="ECO:0000256" key="6">
    <source>
        <dbReference type="ARBA" id="ARBA00023125"/>
    </source>
</evidence>
<dbReference type="PROSITE" id="PS00552">
    <property type="entry name" value="HTH_MERR_1"/>
    <property type="match status" value="1"/>
</dbReference>
<dbReference type="GO" id="GO:0046872">
    <property type="term" value="F:metal ion binding"/>
    <property type="evidence" value="ECO:0007669"/>
    <property type="project" value="UniProtKB-KW"/>
</dbReference>
<organism evidence="9 10">
    <name type="scientific">Glaciimonas soli</name>
    <dbReference type="NCBI Taxonomy" id="2590999"/>
    <lineage>
        <taxon>Bacteria</taxon>
        <taxon>Pseudomonadati</taxon>
        <taxon>Pseudomonadota</taxon>
        <taxon>Betaproteobacteria</taxon>
        <taxon>Burkholderiales</taxon>
        <taxon>Oxalobacteraceae</taxon>
        <taxon>Glaciimonas</taxon>
    </lineage>
</organism>
<dbReference type="PANTHER" id="PTHR30204:SF0">
    <property type="entry name" value="REDOX-SENSITIVE TRANSCRIPTIONAL ACTIVATOR SOXR"/>
    <property type="match status" value="1"/>
</dbReference>
<dbReference type="NCBIfam" id="TIGR01950">
    <property type="entry name" value="SoxR"/>
    <property type="match status" value="1"/>
</dbReference>
<dbReference type="RefSeq" id="WP_153236305.1">
    <property type="nucleotide sequence ID" value="NZ_WINI01000014.1"/>
</dbReference>
<feature type="domain" description="HTH merR-type" evidence="8">
    <location>
        <begin position="5"/>
        <end position="73"/>
    </location>
</feature>
<keyword evidence="4" id="KW-0411">Iron-sulfur</keyword>
<dbReference type="Pfam" id="PF00376">
    <property type="entry name" value="MerR"/>
    <property type="match status" value="1"/>
</dbReference>
<dbReference type="Pfam" id="PF09278">
    <property type="entry name" value="MerR-DNA-bind"/>
    <property type="match status" value="1"/>
</dbReference>
<protein>
    <submittedName>
        <fullName evidence="9">Redox-sensitive transcriptional activator SoxR</fullName>
    </submittedName>
</protein>
<dbReference type="InterPro" id="IPR000551">
    <property type="entry name" value="MerR-type_HTH_dom"/>
</dbReference>
<evidence type="ECO:0000256" key="3">
    <source>
        <dbReference type="ARBA" id="ARBA00023004"/>
    </source>
</evidence>
<dbReference type="AlphaFoldDB" id="A0A843YXF0"/>
<evidence type="ECO:0000256" key="1">
    <source>
        <dbReference type="ARBA" id="ARBA00022714"/>
    </source>
</evidence>
<dbReference type="OrthoDB" id="9802944at2"/>
<keyword evidence="7" id="KW-0804">Transcription</keyword>
<keyword evidence="6" id="KW-0238">DNA-binding</keyword>